<dbReference type="OrthoDB" id="541921at2759"/>
<sequence>MRECMTWAVLYGIFAAVLLGAAASAARLWWLRRPLKVLRAAKDHPEALRNMGKVYRFRSTIQVEILARVMRKWDEDGQPDEEACALGEFINKCGLARFPNSATLMIALANFQIEARKDGHAARTQLQLAVKANPSTIERFFIFKRVFWQALLHDTVAFKSLQTSFAVMSQAEKQAAQIYRR</sequence>
<dbReference type="KEGG" id="mng:MNEG_15169"/>
<dbReference type="RefSeq" id="XP_013891814.1">
    <property type="nucleotide sequence ID" value="XM_014036360.1"/>
</dbReference>
<accession>A0A0D2LLX0</accession>
<dbReference type="Proteomes" id="UP000054498">
    <property type="component" value="Unassembled WGS sequence"/>
</dbReference>
<reference evidence="1 2" key="1">
    <citation type="journal article" date="2013" name="BMC Genomics">
        <title>Reconstruction of the lipid metabolism for the microalga Monoraphidium neglectum from its genome sequence reveals characteristics suitable for biofuel production.</title>
        <authorList>
            <person name="Bogen C."/>
            <person name="Al-Dilaimi A."/>
            <person name="Albersmeier A."/>
            <person name="Wichmann J."/>
            <person name="Grundmann M."/>
            <person name="Rupp O."/>
            <person name="Lauersen K.J."/>
            <person name="Blifernez-Klassen O."/>
            <person name="Kalinowski J."/>
            <person name="Goesmann A."/>
            <person name="Mussgnug J.H."/>
            <person name="Kruse O."/>
        </authorList>
    </citation>
    <scope>NUCLEOTIDE SEQUENCE [LARGE SCALE GENOMIC DNA]</scope>
    <source>
        <strain evidence="1 2">SAG 48.87</strain>
    </source>
</reference>
<dbReference type="EMBL" id="KK105307">
    <property type="protein sequence ID" value="KIY92794.1"/>
    <property type="molecule type" value="Genomic_DNA"/>
</dbReference>
<protein>
    <submittedName>
        <fullName evidence="1">Uncharacterized protein</fullName>
    </submittedName>
</protein>
<keyword evidence="2" id="KW-1185">Reference proteome</keyword>
<dbReference type="GeneID" id="25732803"/>
<dbReference type="InterPro" id="IPR052994">
    <property type="entry name" value="Tiny_macrocysts_regulators"/>
</dbReference>
<proteinExistence type="predicted"/>
<gene>
    <name evidence="1" type="ORF">MNEG_15169</name>
</gene>
<dbReference type="AlphaFoldDB" id="A0A0D2LLX0"/>
<evidence type="ECO:0000313" key="1">
    <source>
        <dbReference type="EMBL" id="KIY92794.1"/>
    </source>
</evidence>
<organism evidence="1 2">
    <name type="scientific">Monoraphidium neglectum</name>
    <dbReference type="NCBI Taxonomy" id="145388"/>
    <lineage>
        <taxon>Eukaryota</taxon>
        <taxon>Viridiplantae</taxon>
        <taxon>Chlorophyta</taxon>
        <taxon>core chlorophytes</taxon>
        <taxon>Chlorophyceae</taxon>
        <taxon>CS clade</taxon>
        <taxon>Sphaeropleales</taxon>
        <taxon>Selenastraceae</taxon>
        <taxon>Monoraphidium</taxon>
    </lineage>
</organism>
<evidence type="ECO:0000313" key="2">
    <source>
        <dbReference type="Proteomes" id="UP000054498"/>
    </source>
</evidence>
<name>A0A0D2LLX0_9CHLO</name>
<dbReference type="PANTHER" id="PTHR31600:SF2">
    <property type="entry name" value="GAMETE ENRICHED GENE 10 PROTEIN-RELATED"/>
    <property type="match status" value="1"/>
</dbReference>
<dbReference type="PANTHER" id="PTHR31600">
    <property type="entry name" value="TINY MACROCYSTS PROTEIN B-RELATED"/>
    <property type="match status" value="1"/>
</dbReference>